<evidence type="ECO:0000256" key="4">
    <source>
        <dbReference type="ARBA" id="ARBA00022737"/>
    </source>
</evidence>
<keyword evidence="3" id="KW-0479">Metal-binding</keyword>
<dbReference type="FunFam" id="3.30.160.60:FF:002343">
    <property type="entry name" value="Zinc finger protein 33A"/>
    <property type="match status" value="2"/>
</dbReference>
<evidence type="ECO:0000259" key="11">
    <source>
        <dbReference type="PROSITE" id="PS50157"/>
    </source>
</evidence>
<evidence type="ECO:0000256" key="2">
    <source>
        <dbReference type="ARBA" id="ARBA00006991"/>
    </source>
</evidence>
<dbReference type="GeneTree" id="ENSGT00940000163453"/>
<comment type="similarity">
    <text evidence="2">Belongs to the krueppel C2H2-type zinc-finger protein family.</text>
</comment>
<name>A0A8C4Y8P1_9SAUR</name>
<feature type="domain" description="C2H2-type" evidence="11">
    <location>
        <begin position="313"/>
        <end position="340"/>
    </location>
</feature>
<feature type="domain" description="C2H2-type" evidence="11">
    <location>
        <begin position="285"/>
        <end position="312"/>
    </location>
</feature>
<feature type="domain" description="C2H2-type" evidence="11">
    <location>
        <begin position="257"/>
        <end position="284"/>
    </location>
</feature>
<evidence type="ECO:0000256" key="5">
    <source>
        <dbReference type="ARBA" id="ARBA00022771"/>
    </source>
</evidence>
<evidence type="ECO:0000256" key="6">
    <source>
        <dbReference type="ARBA" id="ARBA00022833"/>
    </source>
</evidence>
<dbReference type="SMART" id="SM00355">
    <property type="entry name" value="ZnF_C2H2"/>
    <property type="match status" value="7"/>
</dbReference>
<dbReference type="Gene3D" id="3.30.160.60">
    <property type="entry name" value="Classic Zinc Finger"/>
    <property type="match status" value="7"/>
</dbReference>
<evidence type="ECO:0000256" key="9">
    <source>
        <dbReference type="PROSITE-ProRule" id="PRU00042"/>
    </source>
</evidence>
<dbReference type="InterPro" id="IPR013087">
    <property type="entry name" value="Znf_C2H2_type"/>
</dbReference>
<keyword evidence="4" id="KW-0677">Repeat</keyword>
<dbReference type="PROSITE" id="PS50157">
    <property type="entry name" value="ZINC_FINGER_C2H2_2"/>
    <property type="match status" value="7"/>
</dbReference>
<feature type="domain" description="C2H2-type" evidence="11">
    <location>
        <begin position="132"/>
        <end position="159"/>
    </location>
</feature>
<feature type="domain" description="C2H2-type" evidence="11">
    <location>
        <begin position="160"/>
        <end position="187"/>
    </location>
</feature>
<organism evidence="12 13">
    <name type="scientific">Gopherus evgoodei</name>
    <name type="common">Goodes thornscrub tortoise</name>
    <dbReference type="NCBI Taxonomy" id="1825980"/>
    <lineage>
        <taxon>Eukaryota</taxon>
        <taxon>Metazoa</taxon>
        <taxon>Chordata</taxon>
        <taxon>Craniata</taxon>
        <taxon>Vertebrata</taxon>
        <taxon>Euteleostomi</taxon>
        <taxon>Archelosauria</taxon>
        <taxon>Testudinata</taxon>
        <taxon>Testudines</taxon>
        <taxon>Cryptodira</taxon>
        <taxon>Durocryptodira</taxon>
        <taxon>Testudinoidea</taxon>
        <taxon>Testudinidae</taxon>
        <taxon>Gopherus</taxon>
    </lineage>
</organism>
<dbReference type="GO" id="GO:0005634">
    <property type="term" value="C:nucleus"/>
    <property type="evidence" value="ECO:0007669"/>
    <property type="project" value="UniProtKB-SubCell"/>
</dbReference>
<evidence type="ECO:0000256" key="8">
    <source>
        <dbReference type="ARBA" id="ARBA00023242"/>
    </source>
</evidence>
<dbReference type="Proteomes" id="UP000694390">
    <property type="component" value="Unassembled WGS sequence"/>
</dbReference>
<feature type="domain" description="C2H2-type" evidence="11">
    <location>
        <begin position="229"/>
        <end position="256"/>
    </location>
</feature>
<dbReference type="FunFam" id="3.30.160.60:FF:000218">
    <property type="entry name" value="Zinc finger protein 10"/>
    <property type="match status" value="1"/>
</dbReference>
<evidence type="ECO:0000313" key="12">
    <source>
        <dbReference type="Ensembl" id="ENSGEVP00005021694.1"/>
    </source>
</evidence>
<comment type="subcellular location">
    <subcellularLocation>
        <location evidence="1">Nucleus</location>
    </subcellularLocation>
</comment>
<dbReference type="GO" id="GO:0008270">
    <property type="term" value="F:zinc ion binding"/>
    <property type="evidence" value="ECO:0007669"/>
    <property type="project" value="UniProtKB-KW"/>
</dbReference>
<keyword evidence="6" id="KW-0862">Zinc</keyword>
<dbReference type="InterPro" id="IPR050752">
    <property type="entry name" value="C2H2-ZF_domain"/>
</dbReference>
<feature type="compositionally biased region" description="Basic and acidic residues" evidence="10">
    <location>
        <begin position="43"/>
        <end position="69"/>
    </location>
</feature>
<dbReference type="AlphaFoldDB" id="A0A8C4Y8P1"/>
<dbReference type="FunFam" id="3.30.160.60:FF:000295">
    <property type="entry name" value="zinc finger protein 19"/>
    <property type="match status" value="1"/>
</dbReference>
<dbReference type="PANTHER" id="PTHR24384">
    <property type="entry name" value="FINGER PUTATIVE TRANSCRIPTION FACTOR FAMILY-RELATED"/>
    <property type="match status" value="1"/>
</dbReference>
<accession>A0A8C4Y8P1</accession>
<dbReference type="GO" id="GO:0000978">
    <property type="term" value="F:RNA polymerase II cis-regulatory region sequence-specific DNA binding"/>
    <property type="evidence" value="ECO:0007669"/>
    <property type="project" value="TreeGrafter"/>
</dbReference>
<dbReference type="FunFam" id="3.30.160.60:FF:000053">
    <property type="entry name" value="zinc finger protein 182 isoform X1"/>
    <property type="match status" value="1"/>
</dbReference>
<evidence type="ECO:0000256" key="7">
    <source>
        <dbReference type="ARBA" id="ARBA00023125"/>
    </source>
</evidence>
<sequence>VSPTQPLICLPVPFSSAQQASRQQVRWESKSCARHPFGWAGDEVVRESEEQNPHQEDAELAEAHGELLRRSKGSVSSPRDQGKADESYQRQEREQGNQSEERVDEPINCQGTHRDLKETTSLEKIFTEKQENTCSECGKNFNYHSGLIRHEIIYTKERLYECCECGKSFTQRYTLISHQRIHTEELALISHQTMHTGERPCECCECGKSFSWSSNLTIHQRIHTGERPYECRECGKRFTHFFSLTSHQTTHVGDRPSECCECWKSFSRSSNLTMHQRIHTGERPYECRECGKRFTHSSSLMSHQTMHTGERPYECCECGKSFSRSSLQLLHIEVPQLPHTSCTLLKLIHLWGGSCGPFYQLHCPASHGSGCPFYQECHHPRWGRWGVSSTSYIEIKSTWVSSLWLPWS</sequence>
<reference evidence="12" key="1">
    <citation type="submission" date="2025-08" db="UniProtKB">
        <authorList>
            <consortium name="Ensembl"/>
        </authorList>
    </citation>
    <scope>IDENTIFICATION</scope>
</reference>
<dbReference type="PROSITE" id="PS00028">
    <property type="entry name" value="ZINC_FINGER_C2H2_1"/>
    <property type="match status" value="5"/>
</dbReference>
<keyword evidence="5 9" id="KW-0863">Zinc-finger</keyword>
<feature type="domain" description="C2H2-type" evidence="11">
    <location>
        <begin position="199"/>
        <end position="228"/>
    </location>
</feature>
<feature type="region of interest" description="Disordered" evidence="10">
    <location>
        <begin position="43"/>
        <end position="114"/>
    </location>
</feature>
<dbReference type="Pfam" id="PF00096">
    <property type="entry name" value="zf-C2H2"/>
    <property type="match status" value="7"/>
</dbReference>
<dbReference type="PANTHER" id="PTHR24384:SF218">
    <property type="entry name" value="ZINC FINGER PROTEIN 502"/>
    <property type="match status" value="1"/>
</dbReference>
<evidence type="ECO:0000256" key="10">
    <source>
        <dbReference type="SAM" id="MobiDB-lite"/>
    </source>
</evidence>
<evidence type="ECO:0000313" key="13">
    <source>
        <dbReference type="Proteomes" id="UP000694390"/>
    </source>
</evidence>
<reference evidence="12" key="2">
    <citation type="submission" date="2025-09" db="UniProtKB">
        <authorList>
            <consortium name="Ensembl"/>
        </authorList>
    </citation>
    <scope>IDENTIFICATION</scope>
</reference>
<protein>
    <recommendedName>
        <fullName evidence="11">C2H2-type domain-containing protein</fullName>
    </recommendedName>
</protein>
<keyword evidence="13" id="KW-1185">Reference proteome</keyword>
<dbReference type="FunFam" id="3.30.160.60:FF:002004">
    <property type="entry name" value="Zinc finger protein 473"/>
    <property type="match status" value="1"/>
</dbReference>
<evidence type="ECO:0000256" key="3">
    <source>
        <dbReference type="ARBA" id="ARBA00022723"/>
    </source>
</evidence>
<keyword evidence="8" id="KW-0539">Nucleus</keyword>
<feature type="compositionally biased region" description="Basic and acidic residues" evidence="10">
    <location>
        <begin position="80"/>
        <end position="105"/>
    </location>
</feature>
<keyword evidence="7" id="KW-0238">DNA-binding</keyword>
<evidence type="ECO:0000256" key="1">
    <source>
        <dbReference type="ARBA" id="ARBA00004123"/>
    </source>
</evidence>
<dbReference type="GO" id="GO:0000981">
    <property type="term" value="F:DNA-binding transcription factor activity, RNA polymerase II-specific"/>
    <property type="evidence" value="ECO:0007669"/>
    <property type="project" value="TreeGrafter"/>
</dbReference>
<proteinExistence type="inferred from homology"/>
<dbReference type="InterPro" id="IPR036236">
    <property type="entry name" value="Znf_C2H2_sf"/>
</dbReference>
<dbReference type="SUPFAM" id="SSF57667">
    <property type="entry name" value="beta-beta-alpha zinc fingers"/>
    <property type="match status" value="4"/>
</dbReference>
<dbReference type="Ensembl" id="ENSGEVT00005022790.1">
    <property type="protein sequence ID" value="ENSGEVP00005021694.1"/>
    <property type="gene ID" value="ENSGEVG00005015415.1"/>
</dbReference>